<evidence type="ECO:0000256" key="2">
    <source>
        <dbReference type="ARBA" id="ARBA00005062"/>
    </source>
</evidence>
<evidence type="ECO:0000256" key="8">
    <source>
        <dbReference type="ARBA" id="ARBA00023053"/>
    </source>
</evidence>
<evidence type="ECO:0000313" key="16">
    <source>
        <dbReference type="EMBL" id="PTX58465.1"/>
    </source>
</evidence>
<keyword evidence="8" id="KW-0915">Sodium</keyword>
<dbReference type="SUPFAM" id="SSF51735">
    <property type="entry name" value="NAD(P)-binding Rossmann-fold domains"/>
    <property type="match status" value="1"/>
</dbReference>
<feature type="binding site" evidence="11">
    <location>
        <position position="214"/>
    </location>
    <ligand>
        <name>L-homoserine</name>
        <dbReference type="ChEBI" id="CHEBI:57476"/>
    </ligand>
</feature>
<keyword evidence="17" id="KW-1185">Reference proteome</keyword>
<keyword evidence="12" id="KW-0486">Methionine biosynthesis</keyword>
<dbReference type="GO" id="GO:0050661">
    <property type="term" value="F:NADP binding"/>
    <property type="evidence" value="ECO:0007669"/>
    <property type="project" value="InterPro"/>
</dbReference>
<dbReference type="InterPro" id="IPR019811">
    <property type="entry name" value="HDH_CS"/>
</dbReference>
<evidence type="ECO:0000256" key="13">
    <source>
        <dbReference type="RuleBase" id="RU004171"/>
    </source>
</evidence>
<dbReference type="AlphaFoldDB" id="A0A2T6BQV2"/>
<dbReference type="EMBL" id="QBKR01000016">
    <property type="protein sequence ID" value="PTX58465.1"/>
    <property type="molecule type" value="Genomic_DNA"/>
</dbReference>
<keyword evidence="6 12" id="KW-0791">Threonine biosynthesis</keyword>
<feature type="domain" description="Glutamate/phenylalanine/leucine/valine/L-tryptophan dehydrogenase C-terminal" evidence="14">
    <location>
        <begin position="3"/>
        <end position="80"/>
    </location>
</feature>
<dbReference type="Pfam" id="PF00208">
    <property type="entry name" value="ELFV_dehydrog"/>
    <property type="match status" value="1"/>
</dbReference>
<comment type="similarity">
    <text evidence="3 13">Belongs to the homoserine dehydrogenase family.</text>
</comment>
<evidence type="ECO:0000256" key="12">
    <source>
        <dbReference type="RuleBase" id="RU000579"/>
    </source>
</evidence>
<evidence type="ECO:0000256" key="6">
    <source>
        <dbReference type="ARBA" id="ARBA00022697"/>
    </source>
</evidence>
<dbReference type="Gene3D" id="3.40.50.720">
    <property type="entry name" value="NAD(P)-binding Rossmann-like Domain"/>
    <property type="match status" value="1"/>
</dbReference>
<evidence type="ECO:0000313" key="17">
    <source>
        <dbReference type="Proteomes" id="UP000244240"/>
    </source>
</evidence>
<dbReference type="InterPro" id="IPR022697">
    <property type="entry name" value="HDH_short"/>
</dbReference>
<accession>A0A2T6BQV2</accession>
<dbReference type="NCBIfam" id="NF004976">
    <property type="entry name" value="PRK06349.1"/>
    <property type="match status" value="1"/>
</dbReference>
<dbReference type="RefSeq" id="WP_108024441.1">
    <property type="nucleotide sequence ID" value="NZ_QBKR01000016.1"/>
</dbReference>
<dbReference type="PANTHER" id="PTHR43331">
    <property type="entry name" value="HOMOSERINE DEHYDROGENASE"/>
    <property type="match status" value="1"/>
</dbReference>
<dbReference type="OrthoDB" id="9808167at2"/>
<dbReference type="Proteomes" id="UP000244240">
    <property type="component" value="Unassembled WGS sequence"/>
</dbReference>
<evidence type="ECO:0000256" key="4">
    <source>
        <dbReference type="ARBA" id="ARBA00013213"/>
    </source>
</evidence>
<evidence type="ECO:0000256" key="3">
    <source>
        <dbReference type="ARBA" id="ARBA00006753"/>
    </source>
</evidence>
<dbReference type="PIRSF" id="PIRSF036497">
    <property type="entry name" value="HDH_short"/>
    <property type="match status" value="1"/>
</dbReference>
<dbReference type="Pfam" id="PF00742">
    <property type="entry name" value="Homoserine_dh"/>
    <property type="match status" value="1"/>
</dbReference>
<keyword evidence="7 12" id="KW-0560">Oxidoreductase</keyword>
<dbReference type="GO" id="GO:0004412">
    <property type="term" value="F:homoserine dehydrogenase activity"/>
    <property type="evidence" value="ECO:0007669"/>
    <property type="project" value="UniProtKB-EC"/>
</dbReference>
<keyword evidence="11 12" id="KW-0521">NADP</keyword>
<evidence type="ECO:0000259" key="14">
    <source>
        <dbReference type="Pfam" id="PF00208"/>
    </source>
</evidence>
<evidence type="ECO:0000256" key="5">
    <source>
        <dbReference type="ARBA" id="ARBA00013376"/>
    </source>
</evidence>
<protein>
    <recommendedName>
        <fullName evidence="5 12">Homoserine dehydrogenase</fullName>
        <ecNumber evidence="4 12">1.1.1.3</ecNumber>
    </recommendedName>
</protein>
<evidence type="ECO:0000256" key="10">
    <source>
        <dbReference type="PIRSR" id="PIRSR036497-1"/>
    </source>
</evidence>
<comment type="catalytic activity">
    <reaction evidence="9">
        <text>L-homoserine + NADP(+) = L-aspartate 4-semialdehyde + NADPH + H(+)</text>
        <dbReference type="Rhea" id="RHEA:15761"/>
        <dbReference type="ChEBI" id="CHEBI:15378"/>
        <dbReference type="ChEBI" id="CHEBI:57476"/>
        <dbReference type="ChEBI" id="CHEBI:57783"/>
        <dbReference type="ChEBI" id="CHEBI:58349"/>
        <dbReference type="ChEBI" id="CHEBI:537519"/>
        <dbReference type="EC" id="1.1.1.3"/>
    </reaction>
    <physiologicalReaction direction="right-to-left" evidence="9">
        <dbReference type="Rhea" id="RHEA:15763"/>
    </physiologicalReaction>
</comment>
<evidence type="ECO:0000256" key="9">
    <source>
        <dbReference type="ARBA" id="ARBA00048841"/>
    </source>
</evidence>
<dbReference type="SUPFAM" id="SSF55347">
    <property type="entry name" value="Glyceraldehyde-3-phosphate dehydrogenase-like, C-terminal domain"/>
    <property type="match status" value="1"/>
</dbReference>
<dbReference type="UniPathway" id="UPA00050">
    <property type="reaction ID" value="UER00063"/>
</dbReference>
<gene>
    <name evidence="16" type="ORF">C8P63_11652</name>
</gene>
<comment type="caution">
    <text evidence="16">The sequence shown here is derived from an EMBL/GenBank/DDBJ whole genome shotgun (WGS) entry which is preliminary data.</text>
</comment>
<dbReference type="UniPathway" id="UPA00051">
    <property type="reaction ID" value="UER00465"/>
</dbReference>
<feature type="active site" description="Proton donor" evidence="10">
    <location>
        <position position="229"/>
    </location>
</feature>
<dbReference type="Gene3D" id="3.30.360.10">
    <property type="entry name" value="Dihydrodipicolinate Reductase, domain 2"/>
    <property type="match status" value="1"/>
</dbReference>
<dbReference type="PROSITE" id="PS01042">
    <property type="entry name" value="HOMOSER_DHGENASE"/>
    <property type="match status" value="1"/>
</dbReference>
<feature type="binding site" evidence="11">
    <location>
        <begin position="9"/>
        <end position="14"/>
    </location>
    <ligand>
        <name>NADP(+)</name>
        <dbReference type="ChEBI" id="CHEBI:58349"/>
    </ligand>
</feature>
<dbReference type="GO" id="GO:0009088">
    <property type="term" value="P:threonine biosynthetic process"/>
    <property type="evidence" value="ECO:0007669"/>
    <property type="project" value="UniProtKB-UniPathway"/>
</dbReference>
<dbReference type="PANTHER" id="PTHR43331:SF1">
    <property type="entry name" value="HOMOSERINE DEHYDROGENASE"/>
    <property type="match status" value="1"/>
</dbReference>
<name>A0A2T6BQV2_9BACL</name>
<dbReference type="InterPro" id="IPR006096">
    <property type="entry name" value="Glu/Leu/Phe/Val/Trp_DH_C"/>
</dbReference>
<evidence type="ECO:0000256" key="11">
    <source>
        <dbReference type="PIRSR" id="PIRSR036497-2"/>
    </source>
</evidence>
<evidence type="ECO:0000259" key="15">
    <source>
        <dbReference type="Pfam" id="PF00742"/>
    </source>
</evidence>
<dbReference type="EC" id="1.1.1.3" evidence="4 12"/>
<organism evidence="16 17">
    <name type="scientific">Melghirimyces profundicolus</name>
    <dbReference type="NCBI Taxonomy" id="1242148"/>
    <lineage>
        <taxon>Bacteria</taxon>
        <taxon>Bacillati</taxon>
        <taxon>Bacillota</taxon>
        <taxon>Bacilli</taxon>
        <taxon>Bacillales</taxon>
        <taxon>Thermoactinomycetaceae</taxon>
        <taxon>Melghirimyces</taxon>
    </lineage>
</organism>
<dbReference type="InterPro" id="IPR036291">
    <property type="entry name" value="NAD(P)-bd_dom_sf"/>
</dbReference>
<dbReference type="GO" id="GO:0009086">
    <property type="term" value="P:methionine biosynthetic process"/>
    <property type="evidence" value="ECO:0007669"/>
    <property type="project" value="UniProtKB-KW"/>
</dbReference>
<feature type="binding site" evidence="11">
    <location>
        <position position="130"/>
    </location>
    <ligand>
        <name>NADPH</name>
        <dbReference type="ChEBI" id="CHEBI:57783"/>
    </ligand>
</feature>
<reference evidence="16 17" key="1">
    <citation type="submission" date="2018-04" db="EMBL/GenBank/DDBJ databases">
        <title>Genomic Encyclopedia of Archaeal and Bacterial Type Strains, Phase II (KMG-II): from individual species to whole genera.</title>
        <authorList>
            <person name="Goeker M."/>
        </authorList>
    </citation>
    <scope>NUCLEOTIDE SEQUENCE [LARGE SCALE GENOMIC DNA]</scope>
    <source>
        <strain evidence="16 17">DSM 45787</strain>
    </source>
</reference>
<evidence type="ECO:0000256" key="7">
    <source>
        <dbReference type="ARBA" id="ARBA00023002"/>
    </source>
</evidence>
<proteinExistence type="inferred from homology"/>
<dbReference type="NCBIfam" id="NF004912">
    <property type="entry name" value="PRK06270.1"/>
    <property type="match status" value="1"/>
</dbReference>
<comment type="pathway">
    <text evidence="1 12">Amino-acid biosynthesis; L-threonine biosynthesis; L-threonine from L-aspartate: step 3/5.</text>
</comment>
<keyword evidence="12" id="KW-0028">Amino-acid biosynthesis</keyword>
<sequence>MEQRLAMIGFGTVGQALARILLERGEELKRKEGYSARITAISDTVKGALYHPDGLDLSSVFRSLEEAGTLDAYPDTVGLKRDWDSLKTIRETNADTVVEVTFTNVDTGQPAIDHCRAAFEAGKNVVTTNKGPVALAYRELSSLAAENGVGWGFEGTVMSGTPALRMPRTALAGDRIREIRGILNGTSNYILTRMEEGKSLEEALSEARSKGYAEADPTSDLEGFDALYKVMILSEVVLGVPLDRNEVERVGIAQLSAEDIRGAKEEGKRWKVLGRLREEGGRVIASVKPVPIPETDPLAGVRGALNALTYECDLLGPVTLVGAGAGRSETGFALLADLINIRRQYP</sequence>
<evidence type="ECO:0000256" key="1">
    <source>
        <dbReference type="ARBA" id="ARBA00005056"/>
    </source>
</evidence>
<feature type="domain" description="Homoserine dehydrogenase catalytic" evidence="15">
    <location>
        <begin position="162"/>
        <end position="339"/>
    </location>
</feature>
<dbReference type="InterPro" id="IPR001342">
    <property type="entry name" value="HDH_cat"/>
</dbReference>
<comment type="pathway">
    <text evidence="2 12">Amino-acid biosynthesis; L-methionine biosynthesis via de novo pathway; L-homoserine from L-aspartate: step 3/3.</text>
</comment>
<dbReference type="FunFam" id="3.30.360.10:FF:000005">
    <property type="entry name" value="Homoserine dehydrogenase"/>
    <property type="match status" value="1"/>
</dbReference>